<dbReference type="EMBL" id="UOFB01000382">
    <property type="protein sequence ID" value="VAW49775.1"/>
    <property type="molecule type" value="Genomic_DNA"/>
</dbReference>
<dbReference type="AlphaFoldDB" id="A0A3B0W1S7"/>
<gene>
    <name evidence="2" type="ORF">MNBD_GAMMA04-972</name>
</gene>
<dbReference type="Pfam" id="PF07589">
    <property type="entry name" value="PEP-CTERM"/>
    <property type="match status" value="1"/>
</dbReference>
<sequence length="199" mass="21448">MKRIGMIKKTGLVMSLGLASSIAMAASYDLSGSGFYDEPHSPNGDTYVYNELIKVHEGVFSTDPFAFSDTFTFTAPEGAIWNFTAFAAFSEGVRGFIGFDEIMFQNSSGETGSSEEGPYASIGVFNYNGVYGIDEEYFEIMPGSYTMSLSGMASDLSAEYSIEIVLNQVSPVPEPSSIALMLGGLGLVGFMAARRRQKL</sequence>
<accession>A0A3B0W1S7</accession>
<dbReference type="NCBIfam" id="NF038126">
    <property type="entry name" value="PEP_CTERM_FxDxF"/>
    <property type="match status" value="1"/>
</dbReference>
<evidence type="ECO:0000313" key="2">
    <source>
        <dbReference type="EMBL" id="VAW49775.1"/>
    </source>
</evidence>
<evidence type="ECO:0000259" key="1">
    <source>
        <dbReference type="Pfam" id="PF07589"/>
    </source>
</evidence>
<organism evidence="2">
    <name type="scientific">hydrothermal vent metagenome</name>
    <dbReference type="NCBI Taxonomy" id="652676"/>
    <lineage>
        <taxon>unclassified sequences</taxon>
        <taxon>metagenomes</taxon>
        <taxon>ecological metagenomes</taxon>
    </lineage>
</organism>
<feature type="domain" description="Ice-binding protein C-terminal" evidence="1">
    <location>
        <begin position="171"/>
        <end position="196"/>
    </location>
</feature>
<proteinExistence type="predicted"/>
<protein>
    <recommendedName>
        <fullName evidence="1">Ice-binding protein C-terminal domain-containing protein</fullName>
    </recommendedName>
</protein>
<dbReference type="NCBIfam" id="TIGR02595">
    <property type="entry name" value="PEP_CTERM"/>
    <property type="match status" value="1"/>
</dbReference>
<name>A0A3B0W1S7_9ZZZZ</name>
<dbReference type="InterPro" id="IPR013424">
    <property type="entry name" value="Ice-binding_C"/>
</dbReference>
<reference evidence="2" key="1">
    <citation type="submission" date="2018-06" db="EMBL/GenBank/DDBJ databases">
        <authorList>
            <person name="Zhirakovskaya E."/>
        </authorList>
    </citation>
    <scope>NUCLEOTIDE SEQUENCE</scope>
</reference>